<proteinExistence type="predicted"/>
<evidence type="ECO:0000313" key="1">
    <source>
        <dbReference type="EMBL" id="KAH7988861.1"/>
    </source>
</evidence>
<protein>
    <submittedName>
        <fullName evidence="1">Uncharacterized protein</fullName>
    </submittedName>
</protein>
<comment type="caution">
    <text evidence="1">The sequence shown here is derived from an EMBL/GenBank/DDBJ whole genome shotgun (WGS) entry which is preliminary data.</text>
</comment>
<gene>
    <name evidence="1" type="ORF">K3G42_023065</name>
</gene>
<evidence type="ECO:0000313" key="2">
    <source>
        <dbReference type="Proteomes" id="UP000827872"/>
    </source>
</evidence>
<keyword evidence="2" id="KW-1185">Reference proteome</keyword>
<name>A0ACB8E9B6_9SAUR</name>
<organism evidence="1 2">
    <name type="scientific">Sphaerodactylus townsendi</name>
    <dbReference type="NCBI Taxonomy" id="933632"/>
    <lineage>
        <taxon>Eukaryota</taxon>
        <taxon>Metazoa</taxon>
        <taxon>Chordata</taxon>
        <taxon>Craniata</taxon>
        <taxon>Vertebrata</taxon>
        <taxon>Euteleostomi</taxon>
        <taxon>Lepidosauria</taxon>
        <taxon>Squamata</taxon>
        <taxon>Bifurcata</taxon>
        <taxon>Gekkota</taxon>
        <taxon>Sphaerodactylidae</taxon>
        <taxon>Sphaerodactylus</taxon>
    </lineage>
</organism>
<reference evidence="1" key="1">
    <citation type="submission" date="2021-08" db="EMBL/GenBank/DDBJ databases">
        <title>The first chromosome-level gecko genome reveals the dynamic sex chromosomes of Neotropical dwarf geckos (Sphaerodactylidae: Sphaerodactylus).</title>
        <authorList>
            <person name="Pinto B.J."/>
            <person name="Keating S.E."/>
            <person name="Gamble T."/>
        </authorList>
    </citation>
    <scope>NUCLEOTIDE SEQUENCE</scope>
    <source>
        <strain evidence="1">TG3544</strain>
    </source>
</reference>
<dbReference type="Proteomes" id="UP000827872">
    <property type="component" value="Linkage Group LG10"/>
</dbReference>
<sequence>MNEVGVSDTELSPFSLQKKALHFVFPENTVADRRKIFERENKACSTINLSKPELKQLQQNALADYIERKTGKRPSSAAQDAGLVHEGSQTPVLQTGAAENQSLSSSSSMNSLQDLSSNPRRESLERASRTGRGSTTLPPGLVGCFDLSGFENKKNSGNSSSFPNWLKIDPRQDPRANPALTKSTQTDQLDAGTQTCRDNQVPKKKTARAKKPGKAASAEDLLDRLDNRVVAVHVRSRSSPTADKKSQELLVGDRAEFSHFVKDPFYVVDADITCISQERSQMEKTAFMCYYPHPQHSSESISTSSPMNNILKAPDLLKHHSRMSAFAPLPVDTNNPCFDPKQSSPMVIHSRSGRPSTTNSGNSTPALVNCQAVGDAQETRWQPRLDRADSSKIQTEILDNGECLLKDSTEEDPWKWKATVPQRHPVANAKWVHLVKDDNIPKNSVSPQISGQKVFQRWQSLPSQNSSSSEPETLPGHGGLSLHISESYLQMTPPPFNREEDDDDVFIQETEPHPAITESKRASPLFPPPPQLPEWSSVPMTATTDEFPPSPVAPLELDKSAIDKAASLGEKELQER</sequence>
<dbReference type="EMBL" id="CM037623">
    <property type="protein sequence ID" value="KAH7988861.1"/>
    <property type="molecule type" value="Genomic_DNA"/>
</dbReference>
<accession>A0ACB8E9B6</accession>